<accession>A0A9Q0RZ68</accession>
<feature type="transmembrane region" description="Helical" evidence="1">
    <location>
        <begin position="12"/>
        <end position="32"/>
    </location>
</feature>
<comment type="caution">
    <text evidence="2">The sequence shown here is derived from an EMBL/GenBank/DDBJ whole genome shotgun (WGS) entry which is preliminary data.</text>
</comment>
<keyword evidence="1" id="KW-1133">Transmembrane helix</keyword>
<keyword evidence="3" id="KW-1185">Reference proteome</keyword>
<sequence length="79" mass="8840">MASPDEKRYPTSYWNLVGVVVFIWISFAVVAVQALHDDARGEAATDKTIEDVSCISENKKKSKFHSHATIEEISNVLNM</sequence>
<proteinExistence type="predicted"/>
<name>A0A9Q0RZ68_9DIPT</name>
<gene>
    <name evidence="2" type="ORF">Bhyg_12317</name>
</gene>
<dbReference type="Proteomes" id="UP001151699">
    <property type="component" value="Chromosome X"/>
</dbReference>
<reference evidence="2" key="1">
    <citation type="submission" date="2022-07" db="EMBL/GenBank/DDBJ databases">
        <authorList>
            <person name="Trinca V."/>
            <person name="Uliana J.V.C."/>
            <person name="Torres T.T."/>
            <person name="Ward R.J."/>
            <person name="Monesi N."/>
        </authorList>
    </citation>
    <scope>NUCLEOTIDE SEQUENCE</scope>
    <source>
        <strain evidence="2">HSMRA1968</strain>
        <tissue evidence="2">Whole embryos</tissue>
    </source>
</reference>
<protein>
    <submittedName>
        <fullName evidence="2">Uncharacterized protein</fullName>
    </submittedName>
</protein>
<keyword evidence="1" id="KW-0812">Transmembrane</keyword>
<evidence type="ECO:0000313" key="2">
    <source>
        <dbReference type="EMBL" id="KAJ6639570.1"/>
    </source>
</evidence>
<dbReference type="EMBL" id="WJQU01000003">
    <property type="protein sequence ID" value="KAJ6639570.1"/>
    <property type="molecule type" value="Genomic_DNA"/>
</dbReference>
<evidence type="ECO:0000256" key="1">
    <source>
        <dbReference type="SAM" id="Phobius"/>
    </source>
</evidence>
<dbReference type="AlphaFoldDB" id="A0A9Q0RZ68"/>
<keyword evidence="1" id="KW-0472">Membrane</keyword>
<evidence type="ECO:0000313" key="3">
    <source>
        <dbReference type="Proteomes" id="UP001151699"/>
    </source>
</evidence>
<organism evidence="2 3">
    <name type="scientific">Pseudolycoriella hygida</name>
    <dbReference type="NCBI Taxonomy" id="35572"/>
    <lineage>
        <taxon>Eukaryota</taxon>
        <taxon>Metazoa</taxon>
        <taxon>Ecdysozoa</taxon>
        <taxon>Arthropoda</taxon>
        <taxon>Hexapoda</taxon>
        <taxon>Insecta</taxon>
        <taxon>Pterygota</taxon>
        <taxon>Neoptera</taxon>
        <taxon>Endopterygota</taxon>
        <taxon>Diptera</taxon>
        <taxon>Nematocera</taxon>
        <taxon>Sciaroidea</taxon>
        <taxon>Sciaridae</taxon>
        <taxon>Pseudolycoriella</taxon>
    </lineage>
</organism>